<accession>A0A9P4U7H9</accession>
<proteinExistence type="predicted"/>
<sequence length="206" mass="22582">MRVERAAEDRDRDRWQRRRQSQGNASAARTVGQQGGDGAVLVLRRPRCKCKWRVPVAASLGDSRLPCPVPLASVWGGIRQPALVVVHGCTQPHRVAMSITHNLTRLTATNYVARLEIASNYPPSTAASIQPYPAPATSARERSSSFVGVQRVARARHNHSKVLPALLTKNHKQCCFSLYPAGRSLLSSLLCAVAFRAAKSSLKQQR</sequence>
<feature type="compositionally biased region" description="Basic and acidic residues" evidence="1">
    <location>
        <begin position="1"/>
        <end position="14"/>
    </location>
</feature>
<dbReference type="AlphaFoldDB" id="A0A9P4U7H9"/>
<evidence type="ECO:0000313" key="2">
    <source>
        <dbReference type="EMBL" id="KAF2439851.1"/>
    </source>
</evidence>
<evidence type="ECO:0000313" key="3">
    <source>
        <dbReference type="Proteomes" id="UP000799764"/>
    </source>
</evidence>
<gene>
    <name evidence="2" type="ORF">P171DRAFT_113716</name>
</gene>
<organism evidence="2 3">
    <name type="scientific">Karstenula rhodostoma CBS 690.94</name>
    <dbReference type="NCBI Taxonomy" id="1392251"/>
    <lineage>
        <taxon>Eukaryota</taxon>
        <taxon>Fungi</taxon>
        <taxon>Dikarya</taxon>
        <taxon>Ascomycota</taxon>
        <taxon>Pezizomycotina</taxon>
        <taxon>Dothideomycetes</taxon>
        <taxon>Pleosporomycetidae</taxon>
        <taxon>Pleosporales</taxon>
        <taxon>Massarineae</taxon>
        <taxon>Didymosphaeriaceae</taxon>
        <taxon>Karstenula</taxon>
    </lineage>
</organism>
<dbReference type="EMBL" id="MU001508">
    <property type="protein sequence ID" value="KAF2439851.1"/>
    <property type="molecule type" value="Genomic_DNA"/>
</dbReference>
<dbReference type="OrthoDB" id="10646576at2759"/>
<comment type="caution">
    <text evidence="2">The sequence shown here is derived from an EMBL/GenBank/DDBJ whole genome shotgun (WGS) entry which is preliminary data.</text>
</comment>
<name>A0A9P4U7H9_9PLEO</name>
<dbReference type="Proteomes" id="UP000799764">
    <property type="component" value="Unassembled WGS sequence"/>
</dbReference>
<feature type="region of interest" description="Disordered" evidence="1">
    <location>
        <begin position="1"/>
        <end position="33"/>
    </location>
</feature>
<evidence type="ECO:0000256" key="1">
    <source>
        <dbReference type="SAM" id="MobiDB-lite"/>
    </source>
</evidence>
<reference evidence="2" key="1">
    <citation type="journal article" date="2020" name="Stud. Mycol.">
        <title>101 Dothideomycetes genomes: a test case for predicting lifestyles and emergence of pathogens.</title>
        <authorList>
            <person name="Haridas S."/>
            <person name="Albert R."/>
            <person name="Binder M."/>
            <person name="Bloem J."/>
            <person name="Labutti K."/>
            <person name="Salamov A."/>
            <person name="Andreopoulos B."/>
            <person name="Baker S."/>
            <person name="Barry K."/>
            <person name="Bills G."/>
            <person name="Bluhm B."/>
            <person name="Cannon C."/>
            <person name="Castanera R."/>
            <person name="Culley D."/>
            <person name="Daum C."/>
            <person name="Ezra D."/>
            <person name="Gonzalez J."/>
            <person name="Henrissat B."/>
            <person name="Kuo A."/>
            <person name="Liang C."/>
            <person name="Lipzen A."/>
            <person name="Lutzoni F."/>
            <person name="Magnuson J."/>
            <person name="Mondo S."/>
            <person name="Nolan M."/>
            <person name="Ohm R."/>
            <person name="Pangilinan J."/>
            <person name="Park H.-J."/>
            <person name="Ramirez L."/>
            <person name="Alfaro M."/>
            <person name="Sun H."/>
            <person name="Tritt A."/>
            <person name="Yoshinaga Y."/>
            <person name="Zwiers L.-H."/>
            <person name="Turgeon B."/>
            <person name="Goodwin S."/>
            <person name="Spatafora J."/>
            <person name="Crous P."/>
            <person name="Grigoriev I."/>
        </authorList>
    </citation>
    <scope>NUCLEOTIDE SEQUENCE</scope>
    <source>
        <strain evidence="2">CBS 690.94</strain>
    </source>
</reference>
<keyword evidence="3" id="KW-1185">Reference proteome</keyword>
<protein>
    <submittedName>
        <fullName evidence="2">Uncharacterized protein</fullName>
    </submittedName>
</protein>